<dbReference type="OMA" id="INISAPW"/>
<accession>A0A1M8A584</accession>
<dbReference type="OrthoDB" id="2290221at2759"/>
<dbReference type="EMBL" id="LT671823">
    <property type="protein sequence ID" value="SHO77640.1"/>
    <property type="molecule type" value="Genomic_DNA"/>
</dbReference>
<evidence type="ECO:0000313" key="3">
    <source>
        <dbReference type="Proteomes" id="UP000186303"/>
    </source>
</evidence>
<gene>
    <name evidence="2" type="ORF">MSYG_1982</name>
</gene>
<reference evidence="3" key="1">
    <citation type="journal article" date="2017" name="Nucleic Acids Res.">
        <title>Proteogenomics produces comprehensive and highly accurate protein-coding gene annotation in a complete genome assembly of Malassezia sympodialis.</title>
        <authorList>
            <person name="Zhu Y."/>
            <person name="Engstroem P.G."/>
            <person name="Tellgren-Roth C."/>
            <person name="Baudo C.D."/>
            <person name="Kennell J.C."/>
            <person name="Sun S."/>
            <person name="Billmyre R.B."/>
            <person name="Schroeder M.S."/>
            <person name="Andersson A."/>
            <person name="Holm T."/>
            <person name="Sigurgeirsson B."/>
            <person name="Wu G."/>
            <person name="Sankaranarayanan S.R."/>
            <person name="Siddharthan R."/>
            <person name="Sanyal K."/>
            <person name="Lundeberg J."/>
            <person name="Nystedt B."/>
            <person name="Boekhout T."/>
            <person name="Dawson T.L. Jr."/>
            <person name="Heitman J."/>
            <person name="Scheynius A."/>
            <person name="Lehtioe J."/>
        </authorList>
    </citation>
    <scope>NUCLEOTIDE SEQUENCE [LARGE SCALE GENOMIC DNA]</scope>
    <source>
        <strain evidence="3">ATCC 42132</strain>
    </source>
</reference>
<feature type="compositionally biased region" description="Low complexity" evidence="1">
    <location>
        <begin position="358"/>
        <end position="375"/>
    </location>
</feature>
<feature type="region of interest" description="Disordered" evidence="1">
    <location>
        <begin position="250"/>
        <end position="282"/>
    </location>
</feature>
<dbReference type="InterPro" id="IPR013745">
    <property type="entry name" value="Bit61/PRR5"/>
</dbReference>
<feature type="region of interest" description="Disordered" evidence="1">
    <location>
        <begin position="356"/>
        <end position="375"/>
    </location>
</feature>
<evidence type="ECO:0000256" key="1">
    <source>
        <dbReference type="SAM" id="MobiDB-lite"/>
    </source>
</evidence>
<feature type="compositionally biased region" description="Low complexity" evidence="1">
    <location>
        <begin position="84"/>
        <end position="96"/>
    </location>
</feature>
<dbReference type="GO" id="GO:0038203">
    <property type="term" value="P:TORC2 signaling"/>
    <property type="evidence" value="ECO:0007669"/>
    <property type="project" value="TreeGrafter"/>
</dbReference>
<dbReference type="VEuPathDB" id="FungiDB:MSYG_1982"/>
<protein>
    <submittedName>
        <fullName evidence="2">Uncharacterized protein</fullName>
    </submittedName>
</protein>
<keyword evidence="3" id="KW-1185">Reference proteome</keyword>
<dbReference type="AlphaFoldDB" id="A0A1M8A584"/>
<organism evidence="2 3">
    <name type="scientific">Malassezia sympodialis (strain ATCC 42132)</name>
    <name type="common">Atopic eczema-associated yeast</name>
    <dbReference type="NCBI Taxonomy" id="1230383"/>
    <lineage>
        <taxon>Eukaryota</taxon>
        <taxon>Fungi</taxon>
        <taxon>Dikarya</taxon>
        <taxon>Basidiomycota</taxon>
        <taxon>Ustilaginomycotina</taxon>
        <taxon>Malasseziomycetes</taxon>
        <taxon>Malasseziales</taxon>
        <taxon>Malasseziaceae</taxon>
        <taxon>Malassezia</taxon>
    </lineage>
</organism>
<dbReference type="STRING" id="1230383.A0A1M8A584"/>
<proteinExistence type="predicted"/>
<feature type="region of interest" description="Disordered" evidence="1">
    <location>
        <begin position="673"/>
        <end position="694"/>
    </location>
</feature>
<dbReference type="GO" id="GO:0031932">
    <property type="term" value="C:TORC2 complex"/>
    <property type="evidence" value="ECO:0007669"/>
    <property type="project" value="TreeGrafter"/>
</dbReference>
<dbReference type="Proteomes" id="UP000186303">
    <property type="component" value="Chromosome 3"/>
</dbReference>
<dbReference type="PANTHER" id="PTHR32428">
    <property type="entry name" value="TARGET OF RAPAMYCIN COMPLEX 2 SUBUNIT BIT61-RELATED"/>
    <property type="match status" value="1"/>
</dbReference>
<dbReference type="PANTHER" id="PTHR32428:SF2">
    <property type="entry name" value="TARGET OF RAPAMYCIN COMPLEX 2 SUBUNIT BIT61-RELATED"/>
    <property type="match status" value="1"/>
</dbReference>
<name>A0A1M8A584_MALS4</name>
<evidence type="ECO:0000313" key="2">
    <source>
        <dbReference type="EMBL" id="SHO77640.1"/>
    </source>
</evidence>
<feature type="compositionally biased region" description="Polar residues" evidence="1">
    <location>
        <begin position="673"/>
        <end position="693"/>
    </location>
</feature>
<sequence>MGGAYVTIVHHAGGSTHSTLATDTSPPWSSQSLLLASALAATPWDEVYSAPDPLSSLTSEKVVEANRHKKCTKPHLTPLLRDLPSSSDVASDVGDSPDLKHVHKTYPVVPLADDSDDLDVRAMQAITSLLLPWLRTSSPSHVALVTGAHMADKLLQSLLAAHGTDPATLRTAHDRPMAIRTSPLLPAAFHQVYMDLTESSGHERLQVLICTLCESGHLQPTPLQLPLGVVSPTLPESAEPMLPSVSRLSLHTQDAPEPPSLPASGIAAKADGPRSLMSGSSPLRIRPMESVFGLSLHGHRDTQSRPLSASQSSKHLQAYDMSTMLRSIEKWDPVVEWPDMSDGSDMASSPLLARVTEPSGTALSSRASSRSLQTPSVNLRTDMPSVVPLSMRGSVASTPSSSSFPRTDTSTLSNVSAFAQSILGHFPSSTSLGNSGNTLPSASAPPPQALWQSICVRLLPLFYEQAGDLRIESVSDSMETYIRFQFERDPDQAPALLEDHLQKLISTGLMGVNMQLQQCEGTHRARELVRMWLHYYDTVLPYVHASMLPLETKLHSWQVLATISSKQRSRSASRVLEKGDSSFSEHACPLPPAMDVRRVLLLAFRDQVVLPVCDWLYSLASRVDFEPLDATTSLRPHLTQMIHILACLYTEDRAQERIERLTRALADPVTRASSRMSIHGGTSSFLGPSMQPSPTSPLPHYAKSHLLDSPTLGMPM</sequence>
<dbReference type="Pfam" id="PF08539">
    <property type="entry name" value="HbrB"/>
    <property type="match status" value="1"/>
</dbReference>
<feature type="region of interest" description="Disordered" evidence="1">
    <location>
        <begin position="76"/>
        <end position="96"/>
    </location>
</feature>